<evidence type="ECO:0000313" key="1">
    <source>
        <dbReference type="EMBL" id="KAH0552939.1"/>
    </source>
</evidence>
<gene>
    <name evidence="1" type="ORF">GP486_006862</name>
</gene>
<reference evidence="1" key="1">
    <citation type="submission" date="2021-03" db="EMBL/GenBank/DDBJ databases">
        <title>Comparative genomics and phylogenomic investigation of the class Geoglossomycetes provide insights into ecological specialization and systematics.</title>
        <authorList>
            <person name="Melie T."/>
            <person name="Pirro S."/>
            <person name="Miller A.N."/>
            <person name="Quandt A."/>
        </authorList>
    </citation>
    <scope>NUCLEOTIDE SEQUENCE</scope>
    <source>
        <strain evidence="1">CAQ_001_2017</strain>
    </source>
</reference>
<sequence length="406" mass="45959">MEFQPRLSPELWTIVFQMLSGRSDWPPRIDSDIGNLRLTCRLFENLATPFLLPRISCGPLSSSLTRLTAVSCHPVLSRSVKEVVFICNQYQFIKTLPEYKEALCRAGSLSSRKFEEPESEEENLDLETAFSQYGQHFDDQTAMENSGEVIARLCSALMRMPNVKKITVSPNFVCFLDCYDYSRYFLEPEPAYNEAFLLMARVLSLTGAKIRELSVESDDTVCGDYYGVDGAVFRGMSPMDLSHCCNAFRGLREATITADEYDIDGWMTGNMAKILSVATNLESLWFGSRSQFRISLKYIFSTTTWNRLTSLNFSWITFDQGELLDLLRRHSGTLKKIDLLCVTLTNGSWRILLEGMKSSLSLEAISIDDPCEEDDEGVMIDKYVRQAALEDYLLGDGPHPLPNNVP</sequence>
<evidence type="ECO:0008006" key="3">
    <source>
        <dbReference type="Google" id="ProtNLM"/>
    </source>
</evidence>
<keyword evidence="2" id="KW-1185">Reference proteome</keyword>
<dbReference type="EMBL" id="JAGHQM010001692">
    <property type="protein sequence ID" value="KAH0552939.1"/>
    <property type="molecule type" value="Genomic_DNA"/>
</dbReference>
<name>A0A9P8ICY4_9PEZI</name>
<dbReference type="Proteomes" id="UP000750711">
    <property type="component" value="Unassembled WGS sequence"/>
</dbReference>
<protein>
    <recommendedName>
        <fullName evidence="3">F-box domain-containing protein</fullName>
    </recommendedName>
</protein>
<comment type="caution">
    <text evidence="1">The sequence shown here is derived from an EMBL/GenBank/DDBJ whole genome shotgun (WGS) entry which is preliminary data.</text>
</comment>
<dbReference type="SUPFAM" id="SSF52047">
    <property type="entry name" value="RNI-like"/>
    <property type="match status" value="1"/>
</dbReference>
<dbReference type="AlphaFoldDB" id="A0A9P8ICY4"/>
<organism evidence="1 2">
    <name type="scientific">Trichoglossum hirsutum</name>
    <dbReference type="NCBI Taxonomy" id="265104"/>
    <lineage>
        <taxon>Eukaryota</taxon>
        <taxon>Fungi</taxon>
        <taxon>Dikarya</taxon>
        <taxon>Ascomycota</taxon>
        <taxon>Pezizomycotina</taxon>
        <taxon>Geoglossomycetes</taxon>
        <taxon>Geoglossales</taxon>
        <taxon>Geoglossaceae</taxon>
        <taxon>Trichoglossum</taxon>
    </lineage>
</organism>
<proteinExistence type="predicted"/>
<evidence type="ECO:0000313" key="2">
    <source>
        <dbReference type="Proteomes" id="UP000750711"/>
    </source>
</evidence>
<accession>A0A9P8ICY4</accession>